<protein>
    <submittedName>
        <fullName evidence="1">Uncharacterized protein</fullName>
    </submittedName>
</protein>
<dbReference type="EMBL" id="CAKLBY020000030">
    <property type="protein sequence ID" value="CAK7905912.1"/>
    <property type="molecule type" value="Genomic_DNA"/>
</dbReference>
<gene>
    <name evidence="1" type="ORF">PM001_LOCUS3213</name>
</gene>
<evidence type="ECO:0000313" key="1">
    <source>
        <dbReference type="EMBL" id="CAK7905912.1"/>
    </source>
</evidence>
<sequence length="71" mass="8016">MQRLFFCEEKMGRCMGDDVPTPLLSPGLSHLFVPCPVYLHPLLARDSPVQAAELFSPKREMDVEVDVNSRV</sequence>
<comment type="caution">
    <text evidence="1">The sequence shown here is derived from an EMBL/GenBank/DDBJ whole genome shotgun (WGS) entry which is preliminary data.</text>
</comment>
<dbReference type="Proteomes" id="UP001162060">
    <property type="component" value="Unassembled WGS sequence"/>
</dbReference>
<dbReference type="AlphaFoldDB" id="A0AAV1TA53"/>
<accession>A0AAV1TA53</accession>
<evidence type="ECO:0000313" key="2">
    <source>
        <dbReference type="Proteomes" id="UP001162060"/>
    </source>
</evidence>
<name>A0AAV1TA53_9STRA</name>
<organism evidence="1 2">
    <name type="scientific">Peronospora matthiolae</name>
    <dbReference type="NCBI Taxonomy" id="2874970"/>
    <lineage>
        <taxon>Eukaryota</taxon>
        <taxon>Sar</taxon>
        <taxon>Stramenopiles</taxon>
        <taxon>Oomycota</taxon>
        <taxon>Peronosporomycetes</taxon>
        <taxon>Peronosporales</taxon>
        <taxon>Peronosporaceae</taxon>
        <taxon>Peronospora</taxon>
    </lineage>
</organism>
<reference evidence="1" key="1">
    <citation type="submission" date="2024-01" db="EMBL/GenBank/DDBJ databases">
        <authorList>
            <person name="Webb A."/>
        </authorList>
    </citation>
    <scope>NUCLEOTIDE SEQUENCE</scope>
    <source>
        <strain evidence="1">Pm1</strain>
    </source>
</reference>
<proteinExistence type="predicted"/>